<evidence type="ECO:0000256" key="8">
    <source>
        <dbReference type="ARBA" id="ARBA00023136"/>
    </source>
</evidence>
<dbReference type="GO" id="GO:0015227">
    <property type="term" value="F:O-acyl-L-carnitine transmembrane transporter activity"/>
    <property type="evidence" value="ECO:0007669"/>
    <property type="project" value="TreeGrafter"/>
</dbReference>
<dbReference type="Pfam" id="PF00153">
    <property type="entry name" value="Mito_carr"/>
    <property type="match status" value="3"/>
</dbReference>
<feature type="repeat" description="Solcar" evidence="9">
    <location>
        <begin position="20"/>
        <end position="110"/>
    </location>
</feature>
<dbReference type="AlphaFoldDB" id="A0AAN8LG09"/>
<dbReference type="GO" id="GO:0006839">
    <property type="term" value="P:mitochondrial transport"/>
    <property type="evidence" value="ECO:0007669"/>
    <property type="project" value="TreeGrafter"/>
</dbReference>
<proteinExistence type="inferred from homology"/>
<feature type="repeat" description="Solcar" evidence="9">
    <location>
        <begin position="232"/>
        <end position="319"/>
    </location>
</feature>
<dbReference type="SUPFAM" id="SSF103506">
    <property type="entry name" value="Mitochondrial carrier"/>
    <property type="match status" value="1"/>
</dbReference>
<dbReference type="InterPro" id="IPR018108">
    <property type="entry name" value="MCP_transmembrane"/>
</dbReference>
<evidence type="ECO:0000256" key="6">
    <source>
        <dbReference type="ARBA" id="ARBA00022989"/>
    </source>
</evidence>
<evidence type="ECO:0000256" key="3">
    <source>
        <dbReference type="ARBA" id="ARBA00022448"/>
    </source>
</evidence>
<accession>A0AAN8LG09</accession>
<dbReference type="InterPro" id="IPR050567">
    <property type="entry name" value="Mitochondrial_Carrier"/>
</dbReference>
<comment type="similarity">
    <text evidence="2 10">Belongs to the mitochondrial carrier (TC 2.A.29) family.</text>
</comment>
<dbReference type="PANTHER" id="PTHR45624:SF23">
    <property type="entry name" value="MITOCHONDRIAL CARNITINE_ACYLCARNITINE CARRIER PROTEIN ISOFORM X1"/>
    <property type="match status" value="1"/>
</dbReference>
<comment type="caution">
    <text evidence="11">The sequence shown here is derived from an EMBL/GenBank/DDBJ whole genome shotgun (WGS) entry which is preliminary data.</text>
</comment>
<keyword evidence="12" id="KW-1185">Reference proteome</keyword>
<evidence type="ECO:0000256" key="10">
    <source>
        <dbReference type="RuleBase" id="RU000488"/>
    </source>
</evidence>
<dbReference type="PANTHER" id="PTHR45624">
    <property type="entry name" value="MITOCHONDRIAL BASIC AMINO ACIDS TRANSPORTER-RELATED"/>
    <property type="match status" value="1"/>
</dbReference>
<evidence type="ECO:0000256" key="2">
    <source>
        <dbReference type="ARBA" id="ARBA00006375"/>
    </source>
</evidence>
<name>A0AAN8LG09_9TELE</name>
<dbReference type="EMBL" id="JAGTTL010000019">
    <property type="protein sequence ID" value="KAK6308664.1"/>
    <property type="molecule type" value="Genomic_DNA"/>
</dbReference>
<evidence type="ECO:0000256" key="1">
    <source>
        <dbReference type="ARBA" id="ARBA00004225"/>
    </source>
</evidence>
<evidence type="ECO:0000256" key="5">
    <source>
        <dbReference type="ARBA" id="ARBA00022737"/>
    </source>
</evidence>
<gene>
    <name evidence="11" type="ORF">J4Q44_G00219350</name>
</gene>
<organism evidence="11 12">
    <name type="scientific">Coregonus suidteri</name>
    <dbReference type="NCBI Taxonomy" id="861788"/>
    <lineage>
        <taxon>Eukaryota</taxon>
        <taxon>Metazoa</taxon>
        <taxon>Chordata</taxon>
        <taxon>Craniata</taxon>
        <taxon>Vertebrata</taxon>
        <taxon>Euteleostomi</taxon>
        <taxon>Actinopterygii</taxon>
        <taxon>Neopterygii</taxon>
        <taxon>Teleostei</taxon>
        <taxon>Protacanthopterygii</taxon>
        <taxon>Salmoniformes</taxon>
        <taxon>Salmonidae</taxon>
        <taxon>Coregoninae</taxon>
        <taxon>Coregonus</taxon>
    </lineage>
</organism>
<reference evidence="11 12" key="1">
    <citation type="submission" date="2021-04" db="EMBL/GenBank/DDBJ databases">
        <authorList>
            <person name="De Guttry C."/>
            <person name="Zahm M."/>
            <person name="Klopp C."/>
            <person name="Cabau C."/>
            <person name="Louis A."/>
            <person name="Berthelot C."/>
            <person name="Parey E."/>
            <person name="Roest Crollius H."/>
            <person name="Montfort J."/>
            <person name="Robinson-Rechavi M."/>
            <person name="Bucao C."/>
            <person name="Bouchez O."/>
            <person name="Gislard M."/>
            <person name="Lluch J."/>
            <person name="Milhes M."/>
            <person name="Lampietro C."/>
            <person name="Lopez Roques C."/>
            <person name="Donnadieu C."/>
            <person name="Braasch I."/>
            <person name="Desvignes T."/>
            <person name="Postlethwait J."/>
            <person name="Bobe J."/>
            <person name="Wedekind C."/>
            <person name="Guiguen Y."/>
        </authorList>
    </citation>
    <scope>NUCLEOTIDE SEQUENCE [LARGE SCALE GENOMIC DNA]</scope>
    <source>
        <strain evidence="11">Cs_M1</strain>
        <tissue evidence="11">Blood</tissue>
    </source>
</reference>
<evidence type="ECO:0000256" key="9">
    <source>
        <dbReference type="PROSITE-ProRule" id="PRU00282"/>
    </source>
</evidence>
<keyword evidence="7" id="KW-0496">Mitochondrion</keyword>
<evidence type="ECO:0000256" key="7">
    <source>
        <dbReference type="ARBA" id="ARBA00023128"/>
    </source>
</evidence>
<protein>
    <submittedName>
        <fullName evidence="11">Uncharacterized protein</fullName>
    </submittedName>
</protein>
<dbReference type="GO" id="GO:0031966">
    <property type="term" value="C:mitochondrial membrane"/>
    <property type="evidence" value="ECO:0007669"/>
    <property type="project" value="UniProtKB-SubCell"/>
</dbReference>
<evidence type="ECO:0000313" key="12">
    <source>
        <dbReference type="Proteomes" id="UP001356427"/>
    </source>
</evidence>
<keyword evidence="3 10" id="KW-0813">Transport</keyword>
<dbReference type="InterPro" id="IPR023395">
    <property type="entry name" value="MCP_dom_sf"/>
</dbReference>
<keyword evidence="5" id="KW-0677">Repeat</keyword>
<sequence length="327" mass="35236">MGELGELELELLQGTQEKHISPLKNFVAGGAGGACLLFAGHPLDTIKVRLQTQPRVPIQDVLYKGAYDCFLKTVSKEGLLGLYKGMGAPLASVAPMMAISFFGFGLGKQLLQPDPTKTLMPTQLFLSGCLAGVFTTVIVCPGERIKCLLQVQASRGQQGAVRYAGPGQQGAVRYAGPLDCALKLYKTKGIRSIYKGTTLTLIRDVPSNGAYFMAYDILKHKMTAEGESVSQLSTPKILLCGGIAGICNWVVGLPPDVLKSNFQTAPDGRYRGTGLVDVLRELLRDEGPRALYKGFNAVFLRAFPANAACFLGYELALKCLNWLAPTW</sequence>
<dbReference type="GO" id="GO:1902603">
    <property type="term" value="P:carnitine transmembrane transport"/>
    <property type="evidence" value="ECO:0007669"/>
    <property type="project" value="TreeGrafter"/>
</dbReference>
<dbReference type="Proteomes" id="UP001356427">
    <property type="component" value="Unassembled WGS sequence"/>
</dbReference>
<evidence type="ECO:0000256" key="4">
    <source>
        <dbReference type="ARBA" id="ARBA00022692"/>
    </source>
</evidence>
<evidence type="ECO:0000313" key="11">
    <source>
        <dbReference type="EMBL" id="KAK6308664.1"/>
    </source>
</evidence>
<keyword evidence="8 9" id="KW-0472">Membrane</keyword>
<comment type="subcellular location">
    <subcellularLocation>
        <location evidence="1">Mitochondrion membrane</location>
        <topology evidence="1">Multi-pass membrane protein</topology>
    </subcellularLocation>
</comment>
<dbReference type="PROSITE" id="PS50920">
    <property type="entry name" value="SOLCAR"/>
    <property type="match status" value="3"/>
</dbReference>
<feature type="repeat" description="Solcar" evidence="9">
    <location>
        <begin position="119"/>
        <end position="221"/>
    </location>
</feature>
<dbReference type="Gene3D" id="1.50.40.10">
    <property type="entry name" value="Mitochondrial carrier domain"/>
    <property type="match status" value="2"/>
</dbReference>
<keyword evidence="6" id="KW-1133">Transmembrane helix</keyword>
<keyword evidence="4 9" id="KW-0812">Transmembrane</keyword>